<name>A0A383D7B4_9ZZZZ</name>
<keyword evidence="1" id="KW-0472">Membrane</keyword>
<gene>
    <name evidence="2" type="ORF">METZ01_LOCUS493054</name>
</gene>
<accession>A0A383D7B4</accession>
<protein>
    <submittedName>
        <fullName evidence="2">Uncharacterized protein</fullName>
    </submittedName>
</protein>
<organism evidence="2">
    <name type="scientific">marine metagenome</name>
    <dbReference type="NCBI Taxonomy" id="408172"/>
    <lineage>
        <taxon>unclassified sequences</taxon>
        <taxon>metagenomes</taxon>
        <taxon>ecological metagenomes</taxon>
    </lineage>
</organism>
<evidence type="ECO:0000313" key="2">
    <source>
        <dbReference type="EMBL" id="SVE40200.1"/>
    </source>
</evidence>
<dbReference type="AlphaFoldDB" id="A0A383D7B4"/>
<reference evidence="2" key="1">
    <citation type="submission" date="2018-05" db="EMBL/GenBank/DDBJ databases">
        <authorList>
            <person name="Lanie J.A."/>
            <person name="Ng W.-L."/>
            <person name="Kazmierczak K.M."/>
            <person name="Andrzejewski T.M."/>
            <person name="Davidsen T.M."/>
            <person name="Wayne K.J."/>
            <person name="Tettelin H."/>
            <person name="Glass J.I."/>
            <person name="Rusch D."/>
            <person name="Podicherti R."/>
            <person name="Tsui H.-C.T."/>
            <person name="Winkler M.E."/>
        </authorList>
    </citation>
    <scope>NUCLEOTIDE SEQUENCE</scope>
</reference>
<evidence type="ECO:0000256" key="1">
    <source>
        <dbReference type="SAM" id="Phobius"/>
    </source>
</evidence>
<feature type="non-terminal residue" evidence="2">
    <location>
        <position position="40"/>
    </location>
</feature>
<proteinExistence type="predicted"/>
<keyword evidence="1" id="KW-1133">Transmembrane helix</keyword>
<dbReference type="EMBL" id="UINC01214803">
    <property type="protein sequence ID" value="SVE40200.1"/>
    <property type="molecule type" value="Genomic_DNA"/>
</dbReference>
<feature type="transmembrane region" description="Helical" evidence="1">
    <location>
        <begin position="12"/>
        <end position="32"/>
    </location>
</feature>
<keyword evidence="1" id="KW-0812">Transmembrane</keyword>
<sequence length="40" mass="4330">MNAIAASCQRLSVWAGMLTPVLLVFGCLQFSVTECRAADR</sequence>